<organism evidence="2 3">
    <name type="scientific">Raineyella antarctica</name>
    <dbReference type="NCBI Taxonomy" id="1577474"/>
    <lineage>
        <taxon>Bacteria</taxon>
        <taxon>Bacillati</taxon>
        <taxon>Actinomycetota</taxon>
        <taxon>Actinomycetes</taxon>
        <taxon>Propionibacteriales</taxon>
        <taxon>Propionibacteriaceae</taxon>
        <taxon>Raineyella</taxon>
    </lineage>
</organism>
<evidence type="ECO:0000256" key="1">
    <source>
        <dbReference type="SAM" id="MobiDB-lite"/>
    </source>
</evidence>
<sequence length="315" mass="33900">MSSFIELFSGREDRERVLTEIVSSGLARCGVTLIAHVERATLEVLAVRSIPTPEPFVDGVPEPIGAISSLSHQLCAMATDIVPARTWTGDRWGPITGELVTVVCREGEAAISPVEEQFFWGWRYSNHLTAGFHGDVYVVTPGGWAGLLAEWSGCSPVLPVQAVTGDQSAPGVEWRQPVAPLPASPDDAGTAIPHAGDVVADSSGAPRPGECLLCYVSRMVLQFGCDNHLRFARQYRDARAPRATGLERRLANAGGFCDCEVLLNAYDLRPEHWLPALTHEEDGRTVIDEGERSPDSLPACTGVSTGSTQPCGLWQ</sequence>
<protein>
    <recommendedName>
        <fullName evidence="4">DUF2695 domain-containing protein</fullName>
    </recommendedName>
</protein>
<feature type="compositionally biased region" description="Polar residues" evidence="1">
    <location>
        <begin position="302"/>
        <end position="315"/>
    </location>
</feature>
<dbReference type="AlphaFoldDB" id="A0A1G6HHI8"/>
<evidence type="ECO:0008006" key="4">
    <source>
        <dbReference type="Google" id="ProtNLM"/>
    </source>
</evidence>
<accession>A0A1G6HHI8</accession>
<dbReference type="Pfam" id="PF10905">
    <property type="entry name" value="DUF2695"/>
    <property type="match status" value="1"/>
</dbReference>
<dbReference type="Proteomes" id="UP000199086">
    <property type="component" value="Unassembled WGS sequence"/>
</dbReference>
<name>A0A1G6HHI8_9ACTN</name>
<dbReference type="EMBL" id="FMYF01000010">
    <property type="protein sequence ID" value="SDB93671.1"/>
    <property type="molecule type" value="Genomic_DNA"/>
</dbReference>
<evidence type="ECO:0000313" key="2">
    <source>
        <dbReference type="EMBL" id="SDB93671.1"/>
    </source>
</evidence>
<feature type="region of interest" description="Disordered" evidence="1">
    <location>
        <begin position="284"/>
        <end position="315"/>
    </location>
</feature>
<keyword evidence="3" id="KW-1185">Reference proteome</keyword>
<reference evidence="2 3" key="1">
    <citation type="submission" date="2016-06" db="EMBL/GenBank/DDBJ databases">
        <authorList>
            <person name="Olsen C.W."/>
            <person name="Carey S."/>
            <person name="Hinshaw L."/>
            <person name="Karasin A.I."/>
        </authorList>
    </citation>
    <scope>NUCLEOTIDE SEQUENCE [LARGE SCALE GENOMIC DNA]</scope>
    <source>
        <strain evidence="2 3">LZ-22</strain>
    </source>
</reference>
<dbReference type="InterPro" id="IPR024248">
    <property type="entry name" value="DUF2695"/>
</dbReference>
<feature type="compositionally biased region" description="Basic and acidic residues" evidence="1">
    <location>
        <begin position="284"/>
        <end position="294"/>
    </location>
</feature>
<evidence type="ECO:0000313" key="3">
    <source>
        <dbReference type="Proteomes" id="UP000199086"/>
    </source>
</evidence>
<gene>
    <name evidence="2" type="ORF">GA0111570_11052</name>
</gene>
<proteinExistence type="predicted"/>